<dbReference type="InterPro" id="IPR008978">
    <property type="entry name" value="HSP20-like_chaperone"/>
</dbReference>
<organism evidence="2 3">
    <name type="scientific">Pueribacillus theae</name>
    <dbReference type="NCBI Taxonomy" id="2171751"/>
    <lineage>
        <taxon>Bacteria</taxon>
        <taxon>Bacillati</taxon>
        <taxon>Bacillota</taxon>
        <taxon>Bacilli</taxon>
        <taxon>Bacillales</taxon>
        <taxon>Bacillaceae</taxon>
        <taxon>Pueribacillus</taxon>
    </lineage>
</organism>
<evidence type="ECO:0000313" key="2">
    <source>
        <dbReference type="EMBL" id="PWA09053.1"/>
    </source>
</evidence>
<dbReference type="EMBL" id="QCZG01000032">
    <property type="protein sequence ID" value="PWA09053.1"/>
    <property type="molecule type" value="Genomic_DNA"/>
</dbReference>
<evidence type="ECO:0000313" key="3">
    <source>
        <dbReference type="Proteomes" id="UP000245998"/>
    </source>
</evidence>
<evidence type="ECO:0000256" key="1">
    <source>
        <dbReference type="SAM" id="MobiDB-lite"/>
    </source>
</evidence>
<reference evidence="2 3" key="1">
    <citation type="submission" date="2018-04" db="EMBL/GenBank/DDBJ databases">
        <title>Camelliibacillus theae gen. nov., sp. nov., isolated from Pu'er tea.</title>
        <authorList>
            <person name="Niu L."/>
        </authorList>
    </citation>
    <scope>NUCLEOTIDE SEQUENCE [LARGE SCALE GENOMIC DNA]</scope>
    <source>
        <strain evidence="2 3">T8</strain>
    </source>
</reference>
<keyword evidence="3" id="KW-1185">Reference proteome</keyword>
<dbReference type="Proteomes" id="UP000245998">
    <property type="component" value="Unassembled WGS sequence"/>
</dbReference>
<sequence length="153" mass="17976">MNNWKDFNPFNKDTPNMNDFSSIEDYIKQVLSQSMPSSLLPNLFNESEKNDGNDHKENNYKQRRDYQVFELHYFVIVRIEIEPHIDVNDLKIYHTSNQLTIEGLPDKNGKKVIPLPAIVHHKGTKAIFKDNILEISIPKRKDNRLTQIDVQKN</sequence>
<protein>
    <recommendedName>
        <fullName evidence="4">Hsp20/alpha crystallin family protein</fullName>
    </recommendedName>
</protein>
<dbReference type="Gene3D" id="2.60.40.790">
    <property type="match status" value="1"/>
</dbReference>
<feature type="region of interest" description="Disordered" evidence="1">
    <location>
        <begin position="42"/>
        <end position="61"/>
    </location>
</feature>
<name>A0A2U1JW52_9BACI</name>
<dbReference type="AlphaFoldDB" id="A0A2U1JW52"/>
<dbReference type="SUPFAM" id="SSF49764">
    <property type="entry name" value="HSP20-like chaperones"/>
    <property type="match status" value="1"/>
</dbReference>
<accession>A0A2U1JW52</accession>
<feature type="compositionally biased region" description="Basic and acidic residues" evidence="1">
    <location>
        <begin position="46"/>
        <end position="61"/>
    </location>
</feature>
<dbReference type="RefSeq" id="WP_116555501.1">
    <property type="nucleotide sequence ID" value="NZ_QCZG01000032.1"/>
</dbReference>
<dbReference type="OrthoDB" id="2905328at2"/>
<dbReference type="CDD" id="cd00298">
    <property type="entry name" value="ACD_sHsps_p23-like"/>
    <property type="match status" value="1"/>
</dbReference>
<evidence type="ECO:0008006" key="4">
    <source>
        <dbReference type="Google" id="ProtNLM"/>
    </source>
</evidence>
<gene>
    <name evidence="2" type="ORF">DCC39_13895</name>
</gene>
<proteinExistence type="predicted"/>
<comment type="caution">
    <text evidence="2">The sequence shown here is derived from an EMBL/GenBank/DDBJ whole genome shotgun (WGS) entry which is preliminary data.</text>
</comment>